<dbReference type="PANTHER" id="PTHR13466">
    <property type="entry name" value="TEX2 PROTEIN-RELATED"/>
    <property type="match status" value="1"/>
</dbReference>
<comment type="subcellular location">
    <subcellularLocation>
        <location evidence="1">Endoplasmic reticulum membrane</location>
    </subcellularLocation>
</comment>
<dbReference type="InterPro" id="IPR001849">
    <property type="entry name" value="PH_domain"/>
</dbReference>
<evidence type="ECO:0000256" key="5">
    <source>
        <dbReference type="ARBA" id="ARBA00022989"/>
    </source>
</evidence>
<feature type="domain" description="SMP-LTD" evidence="11">
    <location>
        <begin position="764"/>
        <end position="1080"/>
    </location>
</feature>
<feature type="region of interest" description="Disordered" evidence="9">
    <location>
        <begin position="164"/>
        <end position="203"/>
    </location>
</feature>
<feature type="compositionally biased region" description="Basic and acidic residues" evidence="9">
    <location>
        <begin position="898"/>
        <end position="912"/>
    </location>
</feature>
<keyword evidence="13" id="KW-1185">Reference proteome</keyword>
<feature type="compositionally biased region" description="Basic and acidic residues" evidence="9">
    <location>
        <begin position="184"/>
        <end position="203"/>
    </location>
</feature>
<evidence type="ECO:0000313" key="12">
    <source>
        <dbReference type="EMBL" id="KHN78849.1"/>
    </source>
</evidence>
<feature type="transmembrane region" description="Helical" evidence="10">
    <location>
        <begin position="329"/>
        <end position="362"/>
    </location>
</feature>
<keyword evidence="8 10" id="KW-0472">Membrane</keyword>
<evidence type="ECO:0000256" key="4">
    <source>
        <dbReference type="ARBA" id="ARBA00022824"/>
    </source>
</evidence>
<feature type="region of interest" description="Disordered" evidence="9">
    <location>
        <begin position="515"/>
        <end position="598"/>
    </location>
</feature>
<evidence type="ECO:0000256" key="3">
    <source>
        <dbReference type="ARBA" id="ARBA00022692"/>
    </source>
</evidence>
<dbReference type="STRING" id="6265.A0A0B2VBL1"/>
<evidence type="ECO:0000256" key="6">
    <source>
        <dbReference type="ARBA" id="ARBA00023055"/>
    </source>
</evidence>
<feature type="region of interest" description="Disordered" evidence="9">
    <location>
        <begin position="254"/>
        <end position="277"/>
    </location>
</feature>
<feature type="compositionally biased region" description="Acidic residues" evidence="9">
    <location>
        <begin position="556"/>
        <end position="567"/>
    </location>
</feature>
<evidence type="ECO:0000256" key="10">
    <source>
        <dbReference type="SAM" id="Phobius"/>
    </source>
</evidence>
<proteinExistence type="predicted"/>
<evidence type="ECO:0000256" key="8">
    <source>
        <dbReference type="ARBA" id="ARBA00023136"/>
    </source>
</evidence>
<evidence type="ECO:0000256" key="1">
    <source>
        <dbReference type="ARBA" id="ARBA00004586"/>
    </source>
</evidence>
<evidence type="ECO:0000313" key="13">
    <source>
        <dbReference type="Proteomes" id="UP000031036"/>
    </source>
</evidence>
<dbReference type="Proteomes" id="UP000031036">
    <property type="component" value="Unassembled WGS sequence"/>
</dbReference>
<gene>
    <name evidence="12" type="primary">Tex2</name>
    <name evidence="12" type="ORF">Tcan_15771</name>
</gene>
<accession>A0A0B2VBL1</accession>
<feature type="compositionally biased region" description="Acidic residues" evidence="9">
    <location>
        <begin position="884"/>
        <end position="897"/>
    </location>
</feature>
<keyword evidence="5 10" id="KW-1133">Transmembrane helix</keyword>
<dbReference type="GO" id="GO:0006869">
    <property type="term" value="P:lipid transport"/>
    <property type="evidence" value="ECO:0007669"/>
    <property type="project" value="UniProtKB-KW"/>
</dbReference>
<dbReference type="EMBL" id="JPKZ01002011">
    <property type="protein sequence ID" value="KHN78849.1"/>
    <property type="molecule type" value="Genomic_DNA"/>
</dbReference>
<feature type="compositionally biased region" description="Basic and acidic residues" evidence="9">
    <location>
        <begin position="523"/>
        <end position="538"/>
    </location>
</feature>
<protein>
    <submittedName>
        <fullName evidence="12">Testis-expressed sequence 2 protein</fullName>
    </submittedName>
</protein>
<evidence type="ECO:0000256" key="9">
    <source>
        <dbReference type="SAM" id="MobiDB-lite"/>
    </source>
</evidence>
<dbReference type="InterPro" id="IPR031468">
    <property type="entry name" value="SMP_LBD"/>
</dbReference>
<reference evidence="12 13" key="1">
    <citation type="submission" date="2014-11" db="EMBL/GenBank/DDBJ databases">
        <title>Genetic blueprint of the zoonotic pathogen Toxocara canis.</title>
        <authorList>
            <person name="Zhu X.-Q."/>
            <person name="Korhonen P.K."/>
            <person name="Cai H."/>
            <person name="Young N.D."/>
            <person name="Nejsum P."/>
            <person name="von Samson-Himmelstjerna G."/>
            <person name="Boag P.R."/>
            <person name="Tan P."/>
            <person name="Li Q."/>
            <person name="Min J."/>
            <person name="Yang Y."/>
            <person name="Wang X."/>
            <person name="Fang X."/>
            <person name="Hall R.S."/>
            <person name="Hofmann A."/>
            <person name="Sternberg P.W."/>
            <person name="Jex A.R."/>
            <person name="Gasser R.B."/>
        </authorList>
    </citation>
    <scope>NUCLEOTIDE SEQUENCE [LARGE SCALE GENOMIC DNA]</scope>
    <source>
        <strain evidence="12">PN_DK_2014</strain>
    </source>
</reference>
<dbReference type="GO" id="GO:0005789">
    <property type="term" value="C:endoplasmic reticulum membrane"/>
    <property type="evidence" value="ECO:0007669"/>
    <property type="project" value="UniProtKB-SubCell"/>
</dbReference>
<dbReference type="GO" id="GO:0008289">
    <property type="term" value="F:lipid binding"/>
    <property type="evidence" value="ECO:0007669"/>
    <property type="project" value="UniProtKB-KW"/>
</dbReference>
<feature type="compositionally biased region" description="Polar residues" evidence="9">
    <location>
        <begin position="267"/>
        <end position="277"/>
    </location>
</feature>
<feature type="compositionally biased region" description="Polar residues" evidence="9">
    <location>
        <begin position="539"/>
        <end position="549"/>
    </location>
</feature>
<dbReference type="SMART" id="SM00233">
    <property type="entry name" value="PH"/>
    <property type="match status" value="1"/>
</dbReference>
<comment type="caution">
    <text evidence="12">The sequence shown here is derived from an EMBL/GenBank/DDBJ whole genome shotgun (WGS) entry which is preliminary data.</text>
</comment>
<dbReference type="CDD" id="cd21675">
    <property type="entry name" value="SMP_TEX2"/>
    <property type="match status" value="1"/>
</dbReference>
<organism evidence="12 13">
    <name type="scientific">Toxocara canis</name>
    <name type="common">Canine roundworm</name>
    <dbReference type="NCBI Taxonomy" id="6265"/>
    <lineage>
        <taxon>Eukaryota</taxon>
        <taxon>Metazoa</taxon>
        <taxon>Ecdysozoa</taxon>
        <taxon>Nematoda</taxon>
        <taxon>Chromadorea</taxon>
        <taxon>Rhabditida</taxon>
        <taxon>Spirurina</taxon>
        <taxon>Ascaridomorpha</taxon>
        <taxon>Ascaridoidea</taxon>
        <taxon>Toxocaridae</taxon>
        <taxon>Toxocara</taxon>
    </lineage>
</organism>
<dbReference type="OrthoDB" id="26740at2759"/>
<keyword evidence="3 10" id="KW-0812">Transmembrane</keyword>
<dbReference type="PANTHER" id="PTHR13466:SF0">
    <property type="entry name" value="SMP-LTD DOMAIN-CONTAINING PROTEIN"/>
    <property type="match status" value="1"/>
</dbReference>
<evidence type="ECO:0000256" key="2">
    <source>
        <dbReference type="ARBA" id="ARBA00022448"/>
    </source>
</evidence>
<dbReference type="AlphaFoldDB" id="A0A0B2VBL1"/>
<feature type="region of interest" description="Disordered" evidence="9">
    <location>
        <begin position="640"/>
        <end position="688"/>
    </location>
</feature>
<keyword evidence="6" id="KW-0445">Lipid transport</keyword>
<evidence type="ECO:0000259" key="11">
    <source>
        <dbReference type="PROSITE" id="PS51847"/>
    </source>
</evidence>
<dbReference type="PROSITE" id="PS51847">
    <property type="entry name" value="SMP"/>
    <property type="match status" value="1"/>
</dbReference>
<evidence type="ECO:0000256" key="7">
    <source>
        <dbReference type="ARBA" id="ARBA00023121"/>
    </source>
</evidence>
<keyword evidence="4" id="KW-0256">Endoplasmic reticulum</keyword>
<name>A0A0B2VBL1_TOXCA</name>
<keyword evidence="7" id="KW-0446">Lipid-binding</keyword>
<sequence length="1094" mass="121695">MVRSSGEMNLGFPRGIHESMEEEPSTIRFTNAKHESQLTTGVSPSVKFSTAKIASLTAPASQTHHAGGVERCAVSFATAAIRLNDLLSAEAEDVSAMGDGSKDSDDNVSQSSVLTAVSEPVPVKGCASDRRLDVSDVDSDSIVSSPCEGEKGVRRRFGEKLSRRWRSGESHLSAGPAHTSAMDVNDRSLSTDRESVESNETKSEKSKLAVIFDKAKSKGKKLVSSNKAKKNSGLVEEACQAIILTAEEEVSLDATLPMDGDDRRKSGTSLSLQTNSSADGSSLLNWVCWESAKRSDNEADAQAPQPFLFRSLAMRCLNLPLFRQRLALLVVLVGLTVIIPGFISGFLWGLYLSFIAFLYFFVSEPVPSVNARVTMASDVMFSISKELEQRKSMKNVVYKGWMNELRGRYDSATYHVNSAQSVLVRLDGKMLRISRPERNVLKHAFHTDPTLSEPEPTIRGQSIYDLTDAVVSLRPKRLAMRRWWSRKYPIHIRLANAQSEISTIDTVMQRSQSAHQSVAYSKKSSDDVPRSDSADSGRSKTASAENSVSDSREQGYDPDESSEDDEQAPPAVLRNGRASSVGDVSASTGVGEHDSAKLCPYKPRGRSLFLFVRSAREKERWFHRLREACSQYRKHPPNIELAGKQSCEPSPANRLSWSGQREGGSDRSARTPFGSLSNPSVFRTGERRSSLPSIRQTSALLAVNLEYLQYVSTHVQFQKYMSEVLHKPSKSTSEDCGVVFMDLGRNKWRPGTANTDTALVLSANALAARIFYDFCRDSYWCRQVQEKIQSKLATVNLPYFIEVLELSSLDLGTATPQIVSLYPPILDDWGLWIDFELKYHGGIHLVLETRVNLMKLKSGQQRVQAERKISRITSLVRAHHYSDEDLPESPESSPDEDFGSKTEKNTTTRERTGKKILSMVDKIANSKYFQGASELKPVKKVSFIFLSFVLAMHWNTTTRERTGKKILSMVDKIANSKYFQGASELKPVKKMMEEISSTRLMLNVEVTLLEGPMTINIPPPPSDRLWYAFRRPPKISIRAVPQVGDRSVDMSTVSDWIENKLRLLLEKNLVCPNMDDVVVPVMSGNELLKGGYNK</sequence>
<feature type="region of interest" description="Disordered" evidence="9">
    <location>
        <begin position="881"/>
        <end position="912"/>
    </location>
</feature>
<keyword evidence="2" id="KW-0813">Transport</keyword>
<dbReference type="OMA" id="NAKHESQ"/>